<evidence type="ECO:0000313" key="4">
    <source>
        <dbReference type="Proteomes" id="UP000054770"/>
    </source>
</evidence>
<dbReference type="GO" id="GO:0016746">
    <property type="term" value="F:acyltransferase activity"/>
    <property type="evidence" value="ECO:0007669"/>
    <property type="project" value="UniProtKB-KW"/>
</dbReference>
<dbReference type="GO" id="GO:0050126">
    <property type="term" value="F:N-carbamoylputrescine amidase activity"/>
    <property type="evidence" value="ECO:0007669"/>
    <property type="project" value="TreeGrafter"/>
</dbReference>
<dbReference type="OrthoDB" id="9803803at2"/>
<evidence type="ECO:0000259" key="2">
    <source>
        <dbReference type="PROSITE" id="PS50263"/>
    </source>
</evidence>
<dbReference type="InterPro" id="IPR050345">
    <property type="entry name" value="Aliph_Amidase/BUP"/>
</dbReference>
<dbReference type="SUPFAM" id="SSF56317">
    <property type="entry name" value="Carbon-nitrogen hydrolase"/>
    <property type="match status" value="1"/>
</dbReference>
<dbReference type="PANTHER" id="PTHR43674">
    <property type="entry name" value="NITRILASE C965.09-RELATED"/>
    <property type="match status" value="1"/>
</dbReference>
<reference evidence="3" key="1">
    <citation type="submission" date="2016-01" db="EMBL/GenBank/DDBJ databases">
        <authorList>
            <person name="Peeters C."/>
        </authorList>
    </citation>
    <scope>NUCLEOTIDE SEQUENCE [LARGE SCALE GENOMIC DNA]</scope>
    <source>
        <strain evidence="3">LMG 22940</strain>
    </source>
</reference>
<dbReference type="Gene3D" id="3.60.110.10">
    <property type="entry name" value="Carbon-nitrogen hydrolase"/>
    <property type="match status" value="1"/>
</dbReference>
<evidence type="ECO:0000256" key="1">
    <source>
        <dbReference type="ARBA" id="ARBA00022801"/>
    </source>
</evidence>
<dbReference type="GO" id="GO:0033388">
    <property type="term" value="P:putrescine biosynthetic process from arginine"/>
    <property type="evidence" value="ECO:0007669"/>
    <property type="project" value="TreeGrafter"/>
</dbReference>
<dbReference type="InterPro" id="IPR003010">
    <property type="entry name" value="C-N_Hydrolase"/>
</dbReference>
<name>A0A158GYZ2_9BURK</name>
<accession>A0A158GYZ2</accession>
<organism evidence="3 4">
    <name type="scientific">Caballeronia choica</name>
    <dbReference type="NCBI Taxonomy" id="326476"/>
    <lineage>
        <taxon>Bacteria</taxon>
        <taxon>Pseudomonadati</taxon>
        <taxon>Pseudomonadota</taxon>
        <taxon>Betaproteobacteria</taxon>
        <taxon>Burkholderiales</taxon>
        <taxon>Burkholderiaceae</taxon>
        <taxon>Caballeronia</taxon>
    </lineage>
</organism>
<feature type="domain" description="CN hydrolase" evidence="2">
    <location>
        <begin position="5"/>
        <end position="238"/>
    </location>
</feature>
<dbReference type="Pfam" id="PF00795">
    <property type="entry name" value="CN_hydrolase"/>
    <property type="match status" value="1"/>
</dbReference>
<dbReference type="PANTHER" id="PTHR43674:SF2">
    <property type="entry name" value="BETA-UREIDOPROPIONASE"/>
    <property type="match status" value="1"/>
</dbReference>
<keyword evidence="1" id="KW-0378">Hydrolase</keyword>
<comment type="caution">
    <text evidence="3">The sequence shown here is derived from an EMBL/GenBank/DDBJ whole genome shotgun (WGS) entry which is preliminary data.</text>
</comment>
<dbReference type="Proteomes" id="UP000054770">
    <property type="component" value="Unassembled WGS sequence"/>
</dbReference>
<dbReference type="PROSITE" id="PS50263">
    <property type="entry name" value="CN_HYDROLASE"/>
    <property type="match status" value="1"/>
</dbReference>
<dbReference type="EMBL" id="FCON02000012">
    <property type="protein sequence ID" value="SAL37394.1"/>
    <property type="molecule type" value="Genomic_DNA"/>
</dbReference>
<keyword evidence="4" id="KW-1185">Reference proteome</keyword>
<evidence type="ECO:0000313" key="3">
    <source>
        <dbReference type="EMBL" id="SAL37394.1"/>
    </source>
</evidence>
<gene>
    <name evidence="3" type="ORF">AWB68_01629</name>
</gene>
<dbReference type="CDD" id="cd07197">
    <property type="entry name" value="nitrilase"/>
    <property type="match status" value="1"/>
</dbReference>
<dbReference type="AlphaFoldDB" id="A0A158GYZ2"/>
<proteinExistence type="predicted"/>
<dbReference type="InterPro" id="IPR036526">
    <property type="entry name" value="C-N_Hydrolase_sf"/>
</dbReference>
<protein>
    <submittedName>
        <fullName evidence="3">Nitrilase/cyanide hydratase and apolipoprotein N-acyltransferase</fullName>
    </submittedName>
</protein>
<sequence>MSAPFIVAAAQSVSVAGNLRKNVDRHLIFLREAAAGNARFVVFPELSLTGYERALAKELAIHGDDSRLVPLRDECVRNGLTAVVGAPLRYDDVVRIGALTFTPDGKVSTYTKQYLHPGEDLVFAPGTGGKPISVDGTTIALAICADTGHPEHAEQAATSGSSLYAAGALITANGYVADTALLEGYAMQHRFAVLMANHGGETGGWSPIGKSAFWAEDGRRVIAAKGAGEALVMASRSGAGWNGHVVTLD</sequence>
<dbReference type="RefSeq" id="WP_087643842.1">
    <property type="nucleotide sequence ID" value="NZ_FCON02000012.1"/>
</dbReference>